<dbReference type="InterPro" id="IPR008753">
    <property type="entry name" value="Peptidase_M13_N"/>
</dbReference>
<dbReference type="SUPFAM" id="SSF55486">
    <property type="entry name" value="Metalloproteases ('zincins'), catalytic domain"/>
    <property type="match status" value="1"/>
</dbReference>
<dbReference type="CDD" id="cd08662">
    <property type="entry name" value="M13"/>
    <property type="match status" value="1"/>
</dbReference>
<feature type="chain" id="PRO_5032415408" evidence="8">
    <location>
        <begin position="25"/>
        <end position="687"/>
    </location>
</feature>
<keyword evidence="5" id="KW-0378">Hydrolase</keyword>
<keyword evidence="7" id="KW-0482">Metalloprotease</keyword>
<feature type="signal peptide" evidence="8">
    <location>
        <begin position="1"/>
        <end position="24"/>
    </location>
</feature>
<evidence type="ECO:0000256" key="4">
    <source>
        <dbReference type="ARBA" id="ARBA00022723"/>
    </source>
</evidence>
<protein>
    <submittedName>
        <fullName evidence="11">M13 family peptidase</fullName>
    </submittedName>
</protein>
<evidence type="ECO:0000256" key="6">
    <source>
        <dbReference type="ARBA" id="ARBA00022833"/>
    </source>
</evidence>
<feature type="domain" description="Peptidase M13 C-terminal" evidence="9">
    <location>
        <begin position="483"/>
        <end position="683"/>
    </location>
</feature>
<comment type="caution">
    <text evidence="11">The sequence shown here is derived from an EMBL/GenBank/DDBJ whole genome shotgun (WGS) entry which is preliminary data.</text>
</comment>
<dbReference type="InterPro" id="IPR024079">
    <property type="entry name" value="MetalloPept_cat_dom_sf"/>
</dbReference>
<evidence type="ECO:0000259" key="9">
    <source>
        <dbReference type="Pfam" id="PF01431"/>
    </source>
</evidence>
<accession>A0A832I4U1</accession>
<evidence type="ECO:0000256" key="8">
    <source>
        <dbReference type="SAM" id="SignalP"/>
    </source>
</evidence>
<keyword evidence="4" id="KW-0479">Metal-binding</keyword>
<dbReference type="Gene3D" id="3.40.390.10">
    <property type="entry name" value="Collagenase (Catalytic Domain)"/>
    <property type="match status" value="1"/>
</dbReference>
<dbReference type="PROSITE" id="PS51885">
    <property type="entry name" value="NEPRILYSIN"/>
    <property type="match status" value="1"/>
</dbReference>
<dbReference type="GO" id="GO:0004222">
    <property type="term" value="F:metalloendopeptidase activity"/>
    <property type="evidence" value="ECO:0007669"/>
    <property type="project" value="InterPro"/>
</dbReference>
<dbReference type="InterPro" id="IPR000718">
    <property type="entry name" value="Peptidase_M13"/>
</dbReference>
<dbReference type="Pfam" id="PF01431">
    <property type="entry name" value="Peptidase_M13"/>
    <property type="match status" value="1"/>
</dbReference>
<dbReference type="InterPro" id="IPR018497">
    <property type="entry name" value="Peptidase_M13_C"/>
</dbReference>
<dbReference type="Pfam" id="PF05649">
    <property type="entry name" value="Peptidase_M13_N"/>
    <property type="match status" value="1"/>
</dbReference>
<comment type="cofactor">
    <cofactor evidence="1">
        <name>Zn(2+)</name>
        <dbReference type="ChEBI" id="CHEBI:29105"/>
    </cofactor>
</comment>
<keyword evidence="8" id="KW-0732">Signal</keyword>
<gene>
    <name evidence="11" type="ORF">ENR23_03870</name>
</gene>
<dbReference type="PANTHER" id="PTHR11733:SF167">
    <property type="entry name" value="FI17812P1-RELATED"/>
    <property type="match status" value="1"/>
</dbReference>
<keyword evidence="3" id="KW-0645">Protease</keyword>
<dbReference type="GO" id="GO:0016485">
    <property type="term" value="P:protein processing"/>
    <property type="evidence" value="ECO:0007669"/>
    <property type="project" value="TreeGrafter"/>
</dbReference>
<keyword evidence="6" id="KW-0862">Zinc</keyword>
<sequence>MNAPLPRAAAAVAAIALLPALAFAQAQSGIHRAFMDPECSPCKDFYRYANGAWLDRTEIPPAYNVVGAGREMVDRNQAVLHRVLERTAANVASEKDPAIRKVGHLYAVLMDSARADREGVRALSEELAFIDAMKTPQDVQRALERYALHGGGWFTGATAPIRLQPEADPRNSRMTIAQLWQGGLGLPDRDFYFRTDPRSVEQRRVYVEAIGRMLALAGAPEEQAKAQADAVMALETALAESSLTRLQMRDPHLLYNKITVKELGRLAPNIDWPAFFTHVGLPALARPTAEVDASMPGFLRQFSAQMAAVPMDTWRAYFRWTVLRRAAGWLGKDAEAIQFALMKTFTGQQEMLPRWKRATQAVDAYLGEALGKAYVASEFPPSSKKRMLEMVANLKRAMAERIASRPWMSAETKKQAKRKLDAIVEKIGYPDKWRDYGKLEIDPSKSAVANLIAAQKHDARWQLDMIGRAPDRTLWGMSPPTVNAYYNPSFNEIVFPAGILQPPQFDPNADEAVNYGGIGMVIGHEITHGFDDEGRKYDADGNLRDWWTAEDGRRFEALAGKVVEQYDGYLGVDTLRVNGRLTLGENIADLGGLTIAYHAWKLSLKGRPAPVIDGWTGEQRFFLGYAQAWRRKYRPESVRQQLLTDPHSPAEWRVNGPVSNMPEFRAAFGCKEGDALVRAGEQQIVIW</sequence>
<proteinExistence type="inferred from homology"/>
<dbReference type="EMBL" id="DSQF01000006">
    <property type="protein sequence ID" value="HGZ42558.1"/>
    <property type="molecule type" value="Genomic_DNA"/>
</dbReference>
<evidence type="ECO:0000256" key="2">
    <source>
        <dbReference type="ARBA" id="ARBA00007357"/>
    </source>
</evidence>
<evidence type="ECO:0000259" key="10">
    <source>
        <dbReference type="Pfam" id="PF05649"/>
    </source>
</evidence>
<name>A0A832I4U1_UNCEI</name>
<evidence type="ECO:0000256" key="3">
    <source>
        <dbReference type="ARBA" id="ARBA00022670"/>
    </source>
</evidence>
<evidence type="ECO:0000256" key="5">
    <source>
        <dbReference type="ARBA" id="ARBA00022801"/>
    </source>
</evidence>
<dbReference type="Gene3D" id="1.10.1380.10">
    <property type="entry name" value="Neutral endopeptidase , domain2"/>
    <property type="match status" value="1"/>
</dbReference>
<dbReference type="AlphaFoldDB" id="A0A832I4U1"/>
<dbReference type="GO" id="GO:0005886">
    <property type="term" value="C:plasma membrane"/>
    <property type="evidence" value="ECO:0007669"/>
    <property type="project" value="TreeGrafter"/>
</dbReference>
<reference evidence="11" key="1">
    <citation type="journal article" date="2020" name="mSystems">
        <title>Genome- and Community-Level Interaction Insights into Carbon Utilization and Element Cycling Functions of Hydrothermarchaeota in Hydrothermal Sediment.</title>
        <authorList>
            <person name="Zhou Z."/>
            <person name="Liu Y."/>
            <person name="Xu W."/>
            <person name="Pan J."/>
            <person name="Luo Z.H."/>
            <person name="Li M."/>
        </authorList>
    </citation>
    <scope>NUCLEOTIDE SEQUENCE [LARGE SCALE GENOMIC DNA]</scope>
    <source>
        <strain evidence="11">SpSt-381</strain>
    </source>
</reference>
<evidence type="ECO:0000313" key="11">
    <source>
        <dbReference type="EMBL" id="HGZ42558.1"/>
    </source>
</evidence>
<feature type="domain" description="Peptidase M13 N-terminal" evidence="10">
    <location>
        <begin position="41"/>
        <end position="430"/>
    </location>
</feature>
<organism evidence="11">
    <name type="scientific">Eiseniibacteriota bacterium</name>
    <dbReference type="NCBI Taxonomy" id="2212470"/>
    <lineage>
        <taxon>Bacteria</taxon>
        <taxon>Candidatus Eiseniibacteriota</taxon>
    </lineage>
</organism>
<evidence type="ECO:0000256" key="1">
    <source>
        <dbReference type="ARBA" id="ARBA00001947"/>
    </source>
</evidence>
<comment type="similarity">
    <text evidence="2">Belongs to the peptidase M13 family.</text>
</comment>
<dbReference type="GO" id="GO:0046872">
    <property type="term" value="F:metal ion binding"/>
    <property type="evidence" value="ECO:0007669"/>
    <property type="project" value="UniProtKB-KW"/>
</dbReference>
<dbReference type="PRINTS" id="PR00786">
    <property type="entry name" value="NEPRILYSIN"/>
</dbReference>
<dbReference type="PANTHER" id="PTHR11733">
    <property type="entry name" value="ZINC METALLOPROTEASE FAMILY M13 NEPRILYSIN-RELATED"/>
    <property type="match status" value="1"/>
</dbReference>
<evidence type="ECO:0000256" key="7">
    <source>
        <dbReference type="ARBA" id="ARBA00023049"/>
    </source>
</evidence>
<dbReference type="InterPro" id="IPR042089">
    <property type="entry name" value="Peptidase_M13_dom_2"/>
</dbReference>